<gene>
    <name evidence="1" type="ORF">M8542_38115</name>
</gene>
<proteinExistence type="predicted"/>
<comment type="caution">
    <text evidence="1">The sequence shown here is derived from an EMBL/GenBank/DDBJ whole genome shotgun (WGS) entry which is preliminary data.</text>
</comment>
<accession>A0A9X2SN76</accession>
<dbReference type="AlphaFoldDB" id="A0A9X2SN76"/>
<name>A0A9X2SN76_9PSEU</name>
<protein>
    <submittedName>
        <fullName evidence="1">Uncharacterized protein</fullName>
    </submittedName>
</protein>
<reference evidence="1" key="1">
    <citation type="submission" date="2022-06" db="EMBL/GenBank/DDBJ databases">
        <title>Amycolatopsis iheyaensis sp. nov., a new species of the genus Amycolatopsis isolated from soil in Iheya island, Japan.</title>
        <authorList>
            <person name="Ngamcharungchit C."/>
            <person name="Kanto H."/>
            <person name="Take A."/>
            <person name="Intra B."/>
            <person name="Matsumoto A."/>
            <person name="Panbangred W."/>
            <person name="Inahashi Y."/>
        </authorList>
    </citation>
    <scope>NUCLEOTIDE SEQUENCE</scope>
    <source>
        <strain evidence="1">OK19-0408</strain>
    </source>
</reference>
<evidence type="ECO:0000313" key="2">
    <source>
        <dbReference type="Proteomes" id="UP001144096"/>
    </source>
</evidence>
<dbReference type="RefSeq" id="WP_257925212.1">
    <property type="nucleotide sequence ID" value="NZ_JAMXQV010000026.1"/>
</dbReference>
<sequence>MNLERFADGHLISAVAERSRVSLVLEAYADYRRVPGEVSVVEVFELSADPGELVMAEPPDAAHCVEEPASWEHDGLVTVEFFAPLRIRVTAAAFELARLRTERRVVLPEPSANACTFDLAEVPPLGPDVVWRTLGGPAGTPADPDGWFLQRRDRLANSRTGVFCATSADRVTFERHDADDDLWRAVRLSGRHAGRVWSGNCVFRPGDWVEWVRTGALPPVDRLRQ</sequence>
<dbReference type="Proteomes" id="UP001144096">
    <property type="component" value="Unassembled WGS sequence"/>
</dbReference>
<evidence type="ECO:0000313" key="1">
    <source>
        <dbReference type="EMBL" id="MCR6488662.1"/>
    </source>
</evidence>
<dbReference type="EMBL" id="JAMXQV010000026">
    <property type="protein sequence ID" value="MCR6488662.1"/>
    <property type="molecule type" value="Genomic_DNA"/>
</dbReference>
<keyword evidence="2" id="KW-1185">Reference proteome</keyword>
<organism evidence="1 2">
    <name type="scientific">Amycolatopsis iheyensis</name>
    <dbReference type="NCBI Taxonomy" id="2945988"/>
    <lineage>
        <taxon>Bacteria</taxon>
        <taxon>Bacillati</taxon>
        <taxon>Actinomycetota</taxon>
        <taxon>Actinomycetes</taxon>
        <taxon>Pseudonocardiales</taxon>
        <taxon>Pseudonocardiaceae</taxon>
        <taxon>Amycolatopsis</taxon>
    </lineage>
</organism>